<organism evidence="2 3">
    <name type="scientific">Tanacetum coccineum</name>
    <dbReference type="NCBI Taxonomy" id="301880"/>
    <lineage>
        <taxon>Eukaryota</taxon>
        <taxon>Viridiplantae</taxon>
        <taxon>Streptophyta</taxon>
        <taxon>Embryophyta</taxon>
        <taxon>Tracheophyta</taxon>
        <taxon>Spermatophyta</taxon>
        <taxon>Magnoliopsida</taxon>
        <taxon>eudicotyledons</taxon>
        <taxon>Gunneridae</taxon>
        <taxon>Pentapetalae</taxon>
        <taxon>asterids</taxon>
        <taxon>campanulids</taxon>
        <taxon>Asterales</taxon>
        <taxon>Asteraceae</taxon>
        <taxon>Asteroideae</taxon>
        <taxon>Anthemideae</taxon>
        <taxon>Anthemidinae</taxon>
        <taxon>Tanacetum</taxon>
    </lineage>
</organism>
<dbReference type="Proteomes" id="UP001151760">
    <property type="component" value="Unassembled WGS sequence"/>
</dbReference>
<name>A0ABQ5BG67_9ASTR</name>
<reference evidence="2" key="2">
    <citation type="submission" date="2022-01" db="EMBL/GenBank/DDBJ databases">
        <authorList>
            <person name="Yamashiro T."/>
            <person name="Shiraishi A."/>
            <person name="Satake H."/>
            <person name="Nakayama K."/>
        </authorList>
    </citation>
    <scope>NUCLEOTIDE SEQUENCE</scope>
</reference>
<accession>A0ABQ5BG67</accession>
<reference evidence="2" key="1">
    <citation type="journal article" date="2022" name="Int. J. Mol. Sci.">
        <title>Draft Genome of Tanacetum Coccineum: Genomic Comparison of Closely Related Tanacetum-Family Plants.</title>
        <authorList>
            <person name="Yamashiro T."/>
            <person name="Shiraishi A."/>
            <person name="Nakayama K."/>
            <person name="Satake H."/>
        </authorList>
    </citation>
    <scope>NUCLEOTIDE SEQUENCE</scope>
</reference>
<evidence type="ECO:0000313" key="2">
    <source>
        <dbReference type="EMBL" id="GJT13538.1"/>
    </source>
</evidence>
<evidence type="ECO:0000256" key="1">
    <source>
        <dbReference type="SAM" id="MobiDB-lite"/>
    </source>
</evidence>
<comment type="caution">
    <text evidence="2">The sequence shown here is derived from an EMBL/GenBank/DDBJ whole genome shotgun (WGS) entry which is preliminary data.</text>
</comment>
<protein>
    <submittedName>
        <fullName evidence="2">Uncharacterized protein</fullName>
    </submittedName>
</protein>
<sequence>MIFDAEEDEEDPSKQGRSLIEELDIDAGILLVPPHVADQGRFDDTQVSDQPKEQLGVFSAAKVLADASEQRRDVENVQTYTRRRRAVTTGSGGVSTTSELVSTTGVKAKDKGKAVMQESEPPKKIKKRVQVQMSIDEELAQKELDATERQRMAQVHQSAQGFTDDEWDDILARFAADKDFV</sequence>
<proteinExistence type="predicted"/>
<feature type="region of interest" description="Disordered" evidence="1">
    <location>
        <begin position="83"/>
        <end position="130"/>
    </location>
</feature>
<evidence type="ECO:0000313" key="3">
    <source>
        <dbReference type="Proteomes" id="UP001151760"/>
    </source>
</evidence>
<feature type="compositionally biased region" description="Low complexity" evidence="1">
    <location>
        <begin position="94"/>
        <end position="106"/>
    </location>
</feature>
<keyword evidence="3" id="KW-1185">Reference proteome</keyword>
<dbReference type="EMBL" id="BQNB010013237">
    <property type="protein sequence ID" value="GJT13538.1"/>
    <property type="molecule type" value="Genomic_DNA"/>
</dbReference>
<gene>
    <name evidence="2" type="ORF">Tco_0860580</name>
</gene>